<evidence type="ECO:0000313" key="1">
    <source>
        <dbReference type="EMBL" id="CAB4893224.1"/>
    </source>
</evidence>
<organism evidence="1">
    <name type="scientific">freshwater metagenome</name>
    <dbReference type="NCBI Taxonomy" id="449393"/>
    <lineage>
        <taxon>unclassified sequences</taxon>
        <taxon>metagenomes</taxon>
        <taxon>ecological metagenomes</taxon>
    </lineage>
</organism>
<reference evidence="1" key="1">
    <citation type="submission" date="2020-05" db="EMBL/GenBank/DDBJ databases">
        <authorList>
            <person name="Chiriac C."/>
            <person name="Salcher M."/>
            <person name="Ghai R."/>
            <person name="Kavagutti S V."/>
        </authorList>
    </citation>
    <scope>NUCLEOTIDE SEQUENCE</scope>
</reference>
<dbReference type="AlphaFoldDB" id="A0A6J7FI28"/>
<proteinExistence type="predicted"/>
<gene>
    <name evidence="1" type="ORF">UFOPK3492_00512</name>
</gene>
<protein>
    <submittedName>
        <fullName evidence="1">Unannotated protein</fullName>
    </submittedName>
</protein>
<dbReference type="EMBL" id="CAFBMD010000027">
    <property type="protein sequence ID" value="CAB4893224.1"/>
    <property type="molecule type" value="Genomic_DNA"/>
</dbReference>
<sequence length="129" mass="14337">MLTRKERLNESGKLFVPLGGLIGRTTDNERSARFIDKDGVDFIDNSVVMSTLHAIIQSPRHVVAQVIETKFVVGAVSNVAVIRFTSLSRSHRTKDDAYGKTEKAVDTSHPFTITFGQVIIDRDDVDTFT</sequence>
<name>A0A6J7FI28_9ZZZZ</name>
<accession>A0A6J7FI28</accession>